<dbReference type="VEuPathDB" id="FungiDB:RhiirFUN_019000"/>
<keyword evidence="1" id="KW-1133">Transmembrane helix</keyword>
<name>A0A2I1GSW2_9GLOM</name>
<dbReference type="AlphaFoldDB" id="A0A2I1GSW2"/>
<evidence type="ECO:0000313" key="2">
    <source>
        <dbReference type="EMBL" id="PKY49709.1"/>
    </source>
</evidence>
<keyword evidence="1" id="KW-0472">Membrane</keyword>
<proteinExistence type="predicted"/>
<dbReference type="Proteomes" id="UP000234323">
    <property type="component" value="Unassembled WGS sequence"/>
</dbReference>
<sequence length="152" mass="17419">MQKERVSSLRMAILMTTENAKDAEERVFFLGTAISVIFKNVKMWKIKRVSSLKTAILVISKNVKTIVIENRGKWEDIINQADLSRVKYQFKLGLTRLINLFRALAASIPILGFEYIGFGFSFWVLDRYQLHFGQMLALALCMACWIDGGFDS</sequence>
<comment type="caution">
    <text evidence="2">The sequence shown here is derived from an EMBL/GenBank/DDBJ whole genome shotgun (WGS) entry which is preliminary data.</text>
</comment>
<organism evidence="2 3">
    <name type="scientific">Rhizophagus irregularis</name>
    <dbReference type="NCBI Taxonomy" id="588596"/>
    <lineage>
        <taxon>Eukaryota</taxon>
        <taxon>Fungi</taxon>
        <taxon>Fungi incertae sedis</taxon>
        <taxon>Mucoromycota</taxon>
        <taxon>Glomeromycotina</taxon>
        <taxon>Glomeromycetes</taxon>
        <taxon>Glomerales</taxon>
        <taxon>Glomeraceae</taxon>
        <taxon>Rhizophagus</taxon>
    </lineage>
</organism>
<protein>
    <submittedName>
        <fullName evidence="2">Uncharacterized protein</fullName>
    </submittedName>
</protein>
<gene>
    <name evidence="2" type="ORF">RhiirA4_465801</name>
</gene>
<feature type="transmembrane region" description="Helical" evidence="1">
    <location>
        <begin position="100"/>
        <end position="125"/>
    </location>
</feature>
<keyword evidence="1" id="KW-0812">Transmembrane</keyword>
<reference evidence="2 3" key="1">
    <citation type="submission" date="2015-10" db="EMBL/GenBank/DDBJ databases">
        <title>Genome analyses suggest a sexual origin of heterokaryosis in a supposedly ancient asexual fungus.</title>
        <authorList>
            <person name="Ropars J."/>
            <person name="Sedzielewska K."/>
            <person name="Noel J."/>
            <person name="Charron P."/>
            <person name="Farinelli L."/>
            <person name="Marton T."/>
            <person name="Kruger M."/>
            <person name="Pelin A."/>
            <person name="Brachmann A."/>
            <person name="Corradi N."/>
        </authorList>
    </citation>
    <scope>NUCLEOTIDE SEQUENCE [LARGE SCALE GENOMIC DNA]</scope>
    <source>
        <strain evidence="2 3">A4</strain>
    </source>
</reference>
<evidence type="ECO:0000256" key="1">
    <source>
        <dbReference type="SAM" id="Phobius"/>
    </source>
</evidence>
<evidence type="ECO:0000313" key="3">
    <source>
        <dbReference type="Proteomes" id="UP000234323"/>
    </source>
</evidence>
<dbReference type="EMBL" id="LLXI01000774">
    <property type="protein sequence ID" value="PKY49709.1"/>
    <property type="molecule type" value="Genomic_DNA"/>
</dbReference>
<keyword evidence="3" id="KW-1185">Reference proteome</keyword>
<accession>A0A2I1GSW2</accession>